<evidence type="ECO:0000313" key="1">
    <source>
        <dbReference type="EMBL" id="BBH40661.1"/>
    </source>
</evidence>
<gene>
    <name evidence="1" type="ORF">myaer102_32350</name>
</gene>
<proteinExistence type="predicted"/>
<protein>
    <submittedName>
        <fullName evidence="1">Uncharacterized protein</fullName>
    </submittedName>
</protein>
<accession>A0A3G9JRN7</accession>
<dbReference type="Gene3D" id="2.60.120.430">
    <property type="entry name" value="Galactose-binding lectin"/>
    <property type="match status" value="1"/>
</dbReference>
<dbReference type="EMBL" id="AP019314">
    <property type="protein sequence ID" value="BBH40661.1"/>
    <property type="molecule type" value="Genomic_DNA"/>
</dbReference>
<sequence>MYKLLLASALQQVMQNTNLPITIDSKLIWNDTGINLVAGQEYHFQATGQWTDWTITSNADGYESTNFFLKLCERLRRMPNSPWFSLIGSIDKDQDSLFLIGTNKQFTAPKTGRLYCFANDVIIAYANNRDSIQLTVTSLT</sequence>
<dbReference type="AlphaFoldDB" id="A0A3G9JRN7"/>
<name>A0A3G9JRN7_MICVR</name>
<dbReference type="Proteomes" id="UP000278152">
    <property type="component" value="Chromosome"/>
</dbReference>
<dbReference type="RefSeq" id="WP_050766328.1">
    <property type="nucleotide sequence ID" value="NZ_AP019314.1"/>
</dbReference>
<reference evidence="1 2" key="1">
    <citation type="submission" date="2018-11" db="EMBL/GenBank/DDBJ databases">
        <title>Complete genome sequence of Microcystis aeruginosa NIES-102.</title>
        <authorList>
            <person name="Yamaguchi H."/>
            <person name="Suzuki S."/>
            <person name="Kawachi M."/>
        </authorList>
    </citation>
    <scope>NUCLEOTIDE SEQUENCE [LARGE SCALE GENOMIC DNA]</scope>
    <source>
        <strain evidence="1 2">NIES-102</strain>
    </source>
</reference>
<evidence type="ECO:0000313" key="2">
    <source>
        <dbReference type="Proteomes" id="UP000278152"/>
    </source>
</evidence>
<organism evidence="1 2">
    <name type="scientific">Microcystis viridis NIES-102</name>
    <dbReference type="NCBI Taxonomy" id="213615"/>
    <lineage>
        <taxon>Bacteria</taxon>
        <taxon>Bacillati</taxon>
        <taxon>Cyanobacteriota</taxon>
        <taxon>Cyanophyceae</taxon>
        <taxon>Oscillatoriophycideae</taxon>
        <taxon>Chroococcales</taxon>
        <taxon>Microcystaceae</taxon>
        <taxon>Microcystis</taxon>
    </lineage>
</organism>
<dbReference type="KEGG" id="mvz:myaer102_32350"/>